<keyword evidence="3" id="KW-1003">Cell membrane</keyword>
<dbReference type="PROSITE" id="PS00409">
    <property type="entry name" value="PROKAR_NTER_METHYL"/>
    <property type="match status" value="1"/>
</dbReference>
<evidence type="ECO:0000256" key="4">
    <source>
        <dbReference type="ARBA" id="ARBA00022481"/>
    </source>
</evidence>
<keyword evidence="4" id="KW-0488">Methylation</keyword>
<dbReference type="NCBIfam" id="TIGR02532">
    <property type="entry name" value="IV_pilin_GFxxxE"/>
    <property type="match status" value="1"/>
</dbReference>
<dbReference type="GO" id="GO:0015627">
    <property type="term" value="C:type II protein secretion system complex"/>
    <property type="evidence" value="ECO:0007669"/>
    <property type="project" value="InterPro"/>
</dbReference>
<sequence>MTKYAPRSGSKPSARRADAGFTLLEVLIALAILASVMTVLMGTMANSGQQAIYANTLTRVSELARTKMIDLEYEIIEEGMSDDIEEYSGDFREEGYPNITWEARVDPVEIPEEVKDELLGQVNSQLFGGEEAQGALKGNAAFSSKLPMLVSLVPMMINHIGRKTRRVRLKVHYEFANEEQTLNLSQYIVDQDSAAFDLFGTGEDAGPAADLDMGGGR</sequence>
<evidence type="ECO:0000256" key="3">
    <source>
        <dbReference type="ARBA" id="ARBA00022475"/>
    </source>
</evidence>
<keyword evidence="7" id="KW-1133">Transmembrane helix</keyword>
<name>A0A2Z4FGL6_9DELT</name>
<evidence type="ECO:0000256" key="1">
    <source>
        <dbReference type="ARBA" id="ARBA00004377"/>
    </source>
</evidence>
<keyword evidence="6" id="KW-0812">Transmembrane</keyword>
<evidence type="ECO:0000256" key="7">
    <source>
        <dbReference type="ARBA" id="ARBA00022989"/>
    </source>
</evidence>
<dbReference type="Pfam" id="PF07963">
    <property type="entry name" value="N_methyl"/>
    <property type="match status" value="1"/>
</dbReference>
<accession>A0A2Z4FGL6</accession>
<keyword evidence="10" id="KW-1185">Reference proteome</keyword>
<dbReference type="AlphaFoldDB" id="A0A2Z4FGL6"/>
<dbReference type="InterPro" id="IPR010052">
    <property type="entry name" value="T2SS_protein-GspI"/>
</dbReference>
<comment type="similarity">
    <text evidence="2">Belongs to the GSP I family.</text>
</comment>
<dbReference type="KEGG" id="bsed:DN745_00495"/>
<dbReference type="EMBL" id="CP030032">
    <property type="protein sequence ID" value="AWV87884.1"/>
    <property type="molecule type" value="Genomic_DNA"/>
</dbReference>
<dbReference type="GO" id="GO:0015628">
    <property type="term" value="P:protein secretion by the type II secretion system"/>
    <property type="evidence" value="ECO:0007669"/>
    <property type="project" value="InterPro"/>
</dbReference>
<dbReference type="PANTHER" id="PTHR38779">
    <property type="entry name" value="TYPE II SECRETION SYSTEM PROTEIN I-RELATED"/>
    <property type="match status" value="1"/>
</dbReference>
<organism evidence="9 10">
    <name type="scientific">Bradymonas sediminis</name>
    <dbReference type="NCBI Taxonomy" id="1548548"/>
    <lineage>
        <taxon>Bacteria</taxon>
        <taxon>Deltaproteobacteria</taxon>
        <taxon>Bradymonadales</taxon>
        <taxon>Bradymonadaceae</taxon>
        <taxon>Bradymonas</taxon>
    </lineage>
</organism>
<keyword evidence="5" id="KW-0997">Cell inner membrane</keyword>
<dbReference type="Proteomes" id="UP000249799">
    <property type="component" value="Chromosome"/>
</dbReference>
<comment type="subcellular location">
    <subcellularLocation>
        <location evidence="1">Cell inner membrane</location>
        <topology evidence="1">Single-pass membrane protein</topology>
    </subcellularLocation>
</comment>
<evidence type="ECO:0000313" key="10">
    <source>
        <dbReference type="Proteomes" id="UP000249799"/>
    </source>
</evidence>
<gene>
    <name evidence="9" type="ORF">DN745_00495</name>
</gene>
<evidence type="ECO:0000256" key="2">
    <source>
        <dbReference type="ARBA" id="ARBA00008358"/>
    </source>
</evidence>
<keyword evidence="8" id="KW-0472">Membrane</keyword>
<dbReference type="RefSeq" id="WP_111331135.1">
    <property type="nucleotide sequence ID" value="NZ_CP030032.1"/>
</dbReference>
<proteinExistence type="inferred from homology"/>
<dbReference type="InterPro" id="IPR012902">
    <property type="entry name" value="N_methyl_site"/>
</dbReference>
<dbReference type="GO" id="GO:0005886">
    <property type="term" value="C:plasma membrane"/>
    <property type="evidence" value="ECO:0007669"/>
    <property type="project" value="UniProtKB-SubCell"/>
</dbReference>
<evidence type="ECO:0000256" key="6">
    <source>
        <dbReference type="ARBA" id="ARBA00022692"/>
    </source>
</evidence>
<evidence type="ECO:0000313" key="9">
    <source>
        <dbReference type="EMBL" id="AWV87884.1"/>
    </source>
</evidence>
<evidence type="ECO:0000256" key="5">
    <source>
        <dbReference type="ARBA" id="ARBA00022519"/>
    </source>
</evidence>
<dbReference type="OrthoDB" id="5505264at2"/>
<dbReference type="PANTHER" id="PTHR38779:SF2">
    <property type="entry name" value="TYPE II SECRETION SYSTEM PROTEIN I-RELATED"/>
    <property type="match status" value="1"/>
</dbReference>
<protein>
    <submittedName>
        <fullName evidence="9">Uncharacterized protein</fullName>
    </submittedName>
</protein>
<reference evidence="9 10" key="1">
    <citation type="submission" date="2018-06" db="EMBL/GenBank/DDBJ databases">
        <title>Lujinxingia sediminis gen. nov. sp. nov., a new facultative anaerobic member of the class Deltaproteobacteria, and proposal of Lujinxingaceae fam. nov.</title>
        <authorList>
            <person name="Guo L.-Y."/>
            <person name="Li C.-M."/>
            <person name="Wang S."/>
            <person name="Du Z.-J."/>
        </authorList>
    </citation>
    <scope>NUCLEOTIDE SEQUENCE [LARGE SCALE GENOMIC DNA]</scope>
    <source>
        <strain evidence="9 10">FA350</strain>
    </source>
</reference>
<evidence type="ECO:0000256" key="8">
    <source>
        <dbReference type="ARBA" id="ARBA00023136"/>
    </source>
</evidence>